<evidence type="ECO:0000259" key="1">
    <source>
        <dbReference type="PROSITE" id="PS51186"/>
    </source>
</evidence>
<dbReference type="CDD" id="cd04301">
    <property type="entry name" value="NAT_SF"/>
    <property type="match status" value="1"/>
</dbReference>
<proteinExistence type="predicted"/>
<dbReference type="PROSITE" id="PS51186">
    <property type="entry name" value="GNAT"/>
    <property type="match status" value="1"/>
</dbReference>
<gene>
    <name evidence="2" type="ORF">BB561_004985</name>
</gene>
<dbReference type="InterPro" id="IPR016181">
    <property type="entry name" value="Acyl_CoA_acyltransferase"/>
</dbReference>
<dbReference type="Pfam" id="PF13508">
    <property type="entry name" value="Acetyltransf_7"/>
    <property type="match status" value="1"/>
</dbReference>
<dbReference type="GO" id="GO:0016747">
    <property type="term" value="F:acyltransferase activity, transferring groups other than amino-acyl groups"/>
    <property type="evidence" value="ECO:0007669"/>
    <property type="project" value="InterPro"/>
</dbReference>
<dbReference type="OrthoDB" id="4080456at2759"/>
<dbReference type="Gene3D" id="3.40.630.30">
    <property type="match status" value="1"/>
</dbReference>
<keyword evidence="3" id="KW-1185">Reference proteome</keyword>
<feature type="domain" description="N-acetyltransferase" evidence="1">
    <location>
        <begin position="235"/>
        <end position="375"/>
    </location>
</feature>
<accession>A0A2T9YD31</accession>
<comment type="caution">
    <text evidence="2">The sequence shown here is derived from an EMBL/GenBank/DDBJ whole genome shotgun (WGS) entry which is preliminary data.</text>
</comment>
<protein>
    <recommendedName>
        <fullName evidence="1">N-acetyltransferase domain-containing protein</fullName>
    </recommendedName>
</protein>
<dbReference type="Proteomes" id="UP000245383">
    <property type="component" value="Unassembled WGS sequence"/>
</dbReference>
<dbReference type="SUPFAM" id="SSF55729">
    <property type="entry name" value="Acyl-CoA N-acyltransferases (Nat)"/>
    <property type="match status" value="1"/>
</dbReference>
<evidence type="ECO:0000313" key="2">
    <source>
        <dbReference type="EMBL" id="PVU90205.1"/>
    </source>
</evidence>
<evidence type="ECO:0000313" key="3">
    <source>
        <dbReference type="Proteomes" id="UP000245383"/>
    </source>
</evidence>
<dbReference type="InterPro" id="IPR000182">
    <property type="entry name" value="GNAT_dom"/>
</dbReference>
<organism evidence="2 3">
    <name type="scientific">Smittium simulii</name>
    <dbReference type="NCBI Taxonomy" id="133385"/>
    <lineage>
        <taxon>Eukaryota</taxon>
        <taxon>Fungi</taxon>
        <taxon>Fungi incertae sedis</taxon>
        <taxon>Zoopagomycota</taxon>
        <taxon>Kickxellomycotina</taxon>
        <taxon>Harpellomycetes</taxon>
        <taxon>Harpellales</taxon>
        <taxon>Legeriomycetaceae</taxon>
        <taxon>Smittium</taxon>
    </lineage>
</organism>
<dbReference type="STRING" id="133385.A0A2T9YD31"/>
<dbReference type="AlphaFoldDB" id="A0A2T9YD31"/>
<dbReference type="EMBL" id="MBFR01000269">
    <property type="protein sequence ID" value="PVU90205.1"/>
    <property type="molecule type" value="Genomic_DNA"/>
</dbReference>
<name>A0A2T9YD31_9FUNG</name>
<reference evidence="2 3" key="1">
    <citation type="journal article" date="2018" name="MBio">
        <title>Comparative Genomics Reveals the Core Gene Toolbox for the Fungus-Insect Symbiosis.</title>
        <authorList>
            <person name="Wang Y."/>
            <person name="Stata M."/>
            <person name="Wang W."/>
            <person name="Stajich J.E."/>
            <person name="White M.M."/>
            <person name="Moncalvo J.M."/>
        </authorList>
    </citation>
    <scope>NUCLEOTIDE SEQUENCE [LARGE SCALE GENOMIC DNA]</scope>
    <source>
        <strain evidence="2 3">SWE-8-4</strain>
    </source>
</reference>
<sequence length="375" mass="43106">MSDTESHFPNKSNSVSLKQIPKHLAQNYRLRQITEKKEWQVLSILQLSNSKLLPSTRRLKRRLQLRRLKKMIGAPLIVNIDDRVAELVKNSNPFEIWCPNHSKSLAKNIVSLQKKKLADFDVISTGNLYTKNILENNLNNSSIKTPLAQTAYENSFASRLYGKTLFPNSLVPSGPKISPFLGKILRPFIWSFSIPYQKLPPFLLTLKLIQARCHPIFQKLHLSRSSLPLIDTDTIYYTYFTTSHLDQVSRLLENSFWPNIDMNDALSCPEFSIIALYKRTVVGCAFLTPDAYLNYIAVLPGWERIGVASFMLFYLIQAIPTKDITLNVSATNPAMLLYQRFGFKPEKFALDFYSYYLSKSSPACKDAFFMRLRRT</sequence>